<reference evidence="4" key="2">
    <citation type="journal article" date="2009" name="Fungal Genet. Biol.">
        <title>The 2008 update of the Aspergillus nidulans genome annotation: a community effort.</title>
        <authorList>
            <person name="Wortman J.R."/>
            <person name="Gilsenan J.M."/>
            <person name="Joardar V."/>
            <person name="Deegan J."/>
            <person name="Clutterbuck J."/>
            <person name="Andersen M.R."/>
            <person name="Archer D."/>
            <person name="Bencina M."/>
            <person name="Braus G."/>
            <person name="Coutinho P."/>
            <person name="von Dohren H."/>
            <person name="Doonan J."/>
            <person name="Driessen A.J."/>
            <person name="Durek P."/>
            <person name="Espeso E."/>
            <person name="Fekete E."/>
            <person name="Flipphi M."/>
            <person name="Estrada C.G."/>
            <person name="Geysens S."/>
            <person name="Goldman G."/>
            <person name="de Groot P.W."/>
            <person name="Hansen K."/>
            <person name="Harris S.D."/>
            <person name="Heinekamp T."/>
            <person name="Helmstaedt K."/>
            <person name="Henrissat B."/>
            <person name="Hofmann G."/>
            <person name="Homan T."/>
            <person name="Horio T."/>
            <person name="Horiuchi H."/>
            <person name="James S."/>
            <person name="Jones M."/>
            <person name="Karaffa L."/>
            <person name="Karanyi Z."/>
            <person name="Kato M."/>
            <person name="Keller N."/>
            <person name="Kelly D.E."/>
            <person name="Kiel J.A."/>
            <person name="Kim J.M."/>
            <person name="van der Klei I.J."/>
            <person name="Klis F.M."/>
            <person name="Kovalchuk A."/>
            <person name="Krasevec N."/>
            <person name="Kubicek C.P."/>
            <person name="Liu B."/>
            <person name="Maccabe A."/>
            <person name="Meyer V."/>
            <person name="Mirabito P."/>
            <person name="Miskei M."/>
            <person name="Mos M."/>
            <person name="Mullins J."/>
            <person name="Nelson D.R."/>
            <person name="Nielsen J."/>
            <person name="Oakley B.R."/>
            <person name="Osmani S.A."/>
            <person name="Pakula T."/>
            <person name="Paszewski A."/>
            <person name="Paulsen I."/>
            <person name="Pilsyk S."/>
            <person name="Pocsi I."/>
            <person name="Punt P.J."/>
            <person name="Ram A.F."/>
            <person name="Ren Q."/>
            <person name="Robellet X."/>
            <person name="Robson G."/>
            <person name="Seiboth B."/>
            <person name="van Solingen P."/>
            <person name="Specht T."/>
            <person name="Sun J."/>
            <person name="Taheri-Talesh N."/>
            <person name="Takeshita N."/>
            <person name="Ussery D."/>
            <person name="vanKuyk P.A."/>
            <person name="Visser H."/>
            <person name="van de Vondervoort P.J."/>
            <person name="de Vries R.P."/>
            <person name="Walton J."/>
            <person name="Xiang X."/>
            <person name="Xiong Y."/>
            <person name="Zeng A.P."/>
            <person name="Brandt B.W."/>
            <person name="Cornell M.J."/>
            <person name="van den Hondel C.A."/>
            <person name="Visser J."/>
            <person name="Oliver S.G."/>
            <person name="Turner G."/>
        </authorList>
    </citation>
    <scope>GENOME REANNOTATION</scope>
    <source>
        <strain evidence="4">FGSC A4 / ATCC 38163 / CBS 112.46 / NRRL 194 / M139</strain>
    </source>
</reference>
<dbReference type="OrthoDB" id="4476294at2759"/>
<dbReference type="HOGENOM" id="CLU_1261494_0_0_1"/>
<organism evidence="3 4">
    <name type="scientific">Emericella nidulans (strain FGSC A4 / ATCC 38163 / CBS 112.46 / NRRL 194 / M139)</name>
    <name type="common">Aspergillus nidulans</name>
    <dbReference type="NCBI Taxonomy" id="227321"/>
    <lineage>
        <taxon>Eukaryota</taxon>
        <taxon>Fungi</taxon>
        <taxon>Dikarya</taxon>
        <taxon>Ascomycota</taxon>
        <taxon>Pezizomycotina</taxon>
        <taxon>Eurotiomycetes</taxon>
        <taxon>Eurotiomycetidae</taxon>
        <taxon>Eurotiales</taxon>
        <taxon>Aspergillaceae</taxon>
        <taxon>Aspergillus</taxon>
        <taxon>Aspergillus subgen. Nidulantes</taxon>
    </lineage>
</organism>
<evidence type="ECO:0000256" key="1">
    <source>
        <dbReference type="SAM" id="MobiDB-lite"/>
    </source>
</evidence>
<dbReference type="InParanoid" id="Q5BAI2"/>
<dbReference type="AlphaFoldDB" id="Q5BAI2"/>
<proteinExistence type="predicted"/>
<sequence>MASVSENTPLLAESEPRETNEYQISQDHSVTTAPAKPYYRTIVVLTHLSAALSVPAFVLYLTVSSIDIAGPGGFYLSWDLATRIHSLAITSILSFLASALNLARLRHARRPLWLWLNLPIDAAIAFSSLVLVPGALALNFNQSPDSWLPDRGAAATARAVIVFLANSNLLAASVEGIIQQTSTPTPIPGALTAMIEETKKEEDQNPAPPSSVIRPEKRQ</sequence>
<dbReference type="EMBL" id="BN001307">
    <property type="protein sequence ID" value="CBF86873.1"/>
    <property type="molecule type" value="Genomic_DNA"/>
</dbReference>
<feature type="region of interest" description="Disordered" evidence="1">
    <location>
        <begin position="196"/>
        <end position="219"/>
    </location>
</feature>
<evidence type="ECO:0000313" key="4">
    <source>
        <dbReference type="Proteomes" id="UP000000560"/>
    </source>
</evidence>
<keyword evidence="2" id="KW-0472">Membrane</keyword>
<accession>C8VP14</accession>
<feature type="transmembrane region" description="Helical" evidence="2">
    <location>
        <begin position="42"/>
        <end position="63"/>
    </location>
</feature>
<accession>Q5BAI2</accession>
<evidence type="ECO:0000313" key="3">
    <source>
        <dbReference type="EMBL" id="CBF86873.1"/>
    </source>
</evidence>
<keyword evidence="4" id="KW-1185">Reference proteome</keyword>
<name>Q5BAI2_EMENI</name>
<protein>
    <submittedName>
        <fullName evidence="3">Uncharacterized protein</fullName>
    </submittedName>
</protein>
<gene>
    <name evidence="3" type="ORF">ANIA_02448</name>
</gene>
<keyword evidence="2" id="KW-1133">Transmembrane helix</keyword>
<dbReference type="OMA" id="KRTRMFA"/>
<dbReference type="Proteomes" id="UP000000560">
    <property type="component" value="Chromosome VII"/>
</dbReference>
<dbReference type="GeneID" id="2874715"/>
<evidence type="ECO:0000256" key="2">
    <source>
        <dbReference type="SAM" id="Phobius"/>
    </source>
</evidence>
<dbReference type="KEGG" id="ani:ANIA_02448"/>
<feature type="transmembrane region" description="Helical" evidence="2">
    <location>
        <begin position="114"/>
        <end position="136"/>
    </location>
</feature>
<feature type="transmembrane region" description="Helical" evidence="2">
    <location>
        <begin position="83"/>
        <end position="102"/>
    </location>
</feature>
<reference evidence="4" key="1">
    <citation type="journal article" date="2005" name="Nature">
        <title>Sequencing of Aspergillus nidulans and comparative analysis with A. fumigatus and A. oryzae.</title>
        <authorList>
            <person name="Galagan J.E."/>
            <person name="Calvo S.E."/>
            <person name="Cuomo C."/>
            <person name="Ma L.J."/>
            <person name="Wortman J.R."/>
            <person name="Batzoglou S."/>
            <person name="Lee S.I."/>
            <person name="Basturkmen M."/>
            <person name="Spevak C.C."/>
            <person name="Clutterbuck J."/>
            <person name="Kapitonov V."/>
            <person name="Jurka J."/>
            <person name="Scazzocchio C."/>
            <person name="Farman M."/>
            <person name="Butler J."/>
            <person name="Purcell S."/>
            <person name="Harris S."/>
            <person name="Braus G.H."/>
            <person name="Draht O."/>
            <person name="Busch S."/>
            <person name="D'Enfert C."/>
            <person name="Bouchier C."/>
            <person name="Goldman G.H."/>
            <person name="Bell-Pedersen D."/>
            <person name="Griffiths-Jones S."/>
            <person name="Doonan J.H."/>
            <person name="Yu J."/>
            <person name="Vienken K."/>
            <person name="Pain A."/>
            <person name="Freitag M."/>
            <person name="Selker E.U."/>
            <person name="Archer D.B."/>
            <person name="Penalva M.A."/>
            <person name="Oakley B.R."/>
            <person name="Momany M."/>
            <person name="Tanaka T."/>
            <person name="Kumagai T."/>
            <person name="Asai K."/>
            <person name="Machida M."/>
            <person name="Nierman W.C."/>
            <person name="Denning D.W."/>
            <person name="Caddick M."/>
            <person name="Hynes M."/>
            <person name="Paoletti M."/>
            <person name="Fischer R."/>
            <person name="Miller B."/>
            <person name="Dyer P."/>
            <person name="Sachs M.S."/>
            <person name="Osmani S.A."/>
            <person name="Birren B.W."/>
        </authorList>
    </citation>
    <scope>NUCLEOTIDE SEQUENCE [LARGE SCALE GENOMIC DNA]</scope>
    <source>
        <strain evidence="4">FGSC A4 / ATCC 38163 / CBS 112.46 / NRRL 194 / M139</strain>
    </source>
</reference>
<dbReference type="RefSeq" id="XP_660052.1">
    <property type="nucleotide sequence ID" value="XM_654960.1"/>
</dbReference>
<feature type="region of interest" description="Disordered" evidence="1">
    <location>
        <begin position="1"/>
        <end position="28"/>
    </location>
</feature>
<keyword evidence="2" id="KW-0812">Transmembrane</keyword>